<proteinExistence type="predicted"/>
<dbReference type="InterPro" id="IPR007404">
    <property type="entry name" value="YdjM-like"/>
</dbReference>
<feature type="transmembrane region" description="Helical" evidence="1">
    <location>
        <begin position="29"/>
        <end position="50"/>
    </location>
</feature>
<protein>
    <submittedName>
        <fullName evidence="2">Metal-dependent hydrolase</fullName>
    </submittedName>
</protein>
<keyword evidence="3" id="KW-1185">Reference proteome</keyword>
<keyword evidence="1" id="KW-0812">Transmembrane</keyword>
<reference evidence="2" key="1">
    <citation type="journal article" date="2022" name="Syst. Appl. Microbiol.">
        <title>Natronocalculus amylovorans gen. nov., sp. nov., and Natranaeroarchaeum aerophilus sp. nov., dominant culturable amylolytic natronoarchaea from hypersaline soda lakes in southwestern Siberia.</title>
        <authorList>
            <person name="Sorokin D.Y."/>
            <person name="Elcheninov A.G."/>
            <person name="Khizhniak T.V."/>
            <person name="Koenen M."/>
            <person name="Bale N.J."/>
            <person name="Damste J.S.S."/>
            <person name="Kublanov I.V."/>
        </authorList>
    </citation>
    <scope>NUCLEOTIDE SEQUENCE</scope>
    <source>
        <strain evidence="2">AArc-St2</strain>
    </source>
</reference>
<accession>A0AAE3FUG9</accession>
<evidence type="ECO:0000313" key="3">
    <source>
        <dbReference type="Proteomes" id="UP001203207"/>
    </source>
</evidence>
<organism evidence="2 3">
    <name type="scientific">Natronocalculus amylovorans</name>
    <dbReference type="NCBI Taxonomy" id="2917812"/>
    <lineage>
        <taxon>Archaea</taxon>
        <taxon>Methanobacteriati</taxon>
        <taxon>Methanobacteriota</taxon>
        <taxon>Stenosarchaea group</taxon>
        <taxon>Halobacteria</taxon>
        <taxon>Halobacteriales</taxon>
        <taxon>Haloferacaceae</taxon>
        <taxon>Natronocalculus</taxon>
    </lineage>
</organism>
<name>A0AAE3FUG9_9EURY</name>
<dbReference type="Proteomes" id="UP001203207">
    <property type="component" value="Unassembled WGS sequence"/>
</dbReference>
<dbReference type="EMBL" id="JAKRVX010000001">
    <property type="protein sequence ID" value="MCL9815558.1"/>
    <property type="molecule type" value="Genomic_DNA"/>
</dbReference>
<feature type="transmembrane region" description="Helical" evidence="1">
    <location>
        <begin position="139"/>
        <end position="162"/>
    </location>
</feature>
<comment type="caution">
    <text evidence="2">The sequence shown here is derived from an EMBL/GenBank/DDBJ whole genome shotgun (WGS) entry which is preliminary data.</text>
</comment>
<evidence type="ECO:0000256" key="1">
    <source>
        <dbReference type="SAM" id="Phobius"/>
    </source>
</evidence>
<dbReference type="RefSeq" id="WP_174652903.1">
    <property type="nucleotide sequence ID" value="NZ_JAKRVX010000001.1"/>
</dbReference>
<gene>
    <name evidence="2" type="ORF">AArcSt2_01225</name>
</gene>
<keyword evidence="1" id="KW-1133">Transmembrane helix</keyword>
<sequence length="163" mass="17192">MYALGHIGISLVLYAPIAAWYLQNGAVEMALLGGVLMAALGVLPDIDEYTELIPHRGPTHTVWFAIAVGTVVGLTAWALTTVIGAVDPLGAAVQFGLLGSLAILGHLAGDIITPMGVWPFRPLSKWHYTFEITPAKNPAANRLFFLVGIASSCGIGTLFLLVL</sequence>
<evidence type="ECO:0000313" key="2">
    <source>
        <dbReference type="EMBL" id="MCL9815558.1"/>
    </source>
</evidence>
<dbReference type="Pfam" id="PF04307">
    <property type="entry name" value="YdjM"/>
    <property type="match status" value="1"/>
</dbReference>
<keyword evidence="2" id="KW-0378">Hydrolase</keyword>
<dbReference type="GO" id="GO:0016787">
    <property type="term" value="F:hydrolase activity"/>
    <property type="evidence" value="ECO:0007669"/>
    <property type="project" value="UniProtKB-KW"/>
</dbReference>
<keyword evidence="1" id="KW-0472">Membrane</keyword>
<feature type="transmembrane region" description="Helical" evidence="1">
    <location>
        <begin position="62"/>
        <end position="86"/>
    </location>
</feature>
<reference evidence="2" key="2">
    <citation type="submission" date="2022-02" db="EMBL/GenBank/DDBJ databases">
        <authorList>
            <person name="Elcheninov A.G."/>
            <person name="Sorokin D.Y."/>
            <person name="Kublanov I.V."/>
        </authorList>
    </citation>
    <scope>NUCLEOTIDE SEQUENCE</scope>
    <source>
        <strain evidence="2">AArc-St2</strain>
    </source>
</reference>
<feature type="transmembrane region" description="Helical" evidence="1">
    <location>
        <begin position="92"/>
        <end position="118"/>
    </location>
</feature>
<dbReference type="AlphaFoldDB" id="A0AAE3FUG9"/>